<reference evidence="3" key="1">
    <citation type="journal article" date="2018" name="Proc. Natl. Acad. Sci. U.S.A.">
        <title>Linking secondary metabolites to gene clusters through genome sequencing of six diverse Aspergillus species.</title>
        <authorList>
            <person name="Kaerboelling I."/>
            <person name="Vesth T.C."/>
            <person name="Frisvad J.C."/>
            <person name="Nybo J.L."/>
            <person name="Theobald S."/>
            <person name="Kuo A."/>
            <person name="Bowyer P."/>
            <person name="Matsuda Y."/>
            <person name="Mondo S."/>
            <person name="Lyhne E.K."/>
            <person name="Kogle M.E."/>
            <person name="Clum A."/>
            <person name="Lipzen A."/>
            <person name="Salamov A."/>
            <person name="Ngan C.Y."/>
            <person name="Daum C."/>
            <person name="Chiniquy J."/>
            <person name="Barry K."/>
            <person name="LaButti K."/>
            <person name="Haridas S."/>
            <person name="Simmons B.A."/>
            <person name="Magnuson J.K."/>
            <person name="Mortensen U.H."/>
            <person name="Larsen T.O."/>
            <person name="Grigoriev I.V."/>
            <person name="Baker S.E."/>
            <person name="Andersen M.R."/>
        </authorList>
    </citation>
    <scope>NUCLEOTIDE SEQUENCE [LARGE SCALE GENOMIC DNA]</scope>
    <source>
        <strain evidence="3">IBT 16806</strain>
    </source>
</reference>
<dbReference type="AlphaFoldDB" id="A0A2I1C7B1"/>
<feature type="domain" description="Tautomerase cis-CaaD-like" evidence="1">
    <location>
        <begin position="29"/>
        <end position="111"/>
    </location>
</feature>
<dbReference type="VEuPathDB" id="FungiDB:P174DRAFT_420128"/>
<organism evidence="2 3">
    <name type="scientific">Aspergillus novofumigatus (strain IBT 16806)</name>
    <dbReference type="NCBI Taxonomy" id="1392255"/>
    <lineage>
        <taxon>Eukaryota</taxon>
        <taxon>Fungi</taxon>
        <taxon>Dikarya</taxon>
        <taxon>Ascomycota</taxon>
        <taxon>Pezizomycotina</taxon>
        <taxon>Eurotiomycetes</taxon>
        <taxon>Eurotiomycetidae</taxon>
        <taxon>Eurotiales</taxon>
        <taxon>Aspergillaceae</taxon>
        <taxon>Aspergillus</taxon>
        <taxon>Aspergillus subgen. Fumigati</taxon>
    </lineage>
</organism>
<comment type="caution">
    <text evidence="2">The sequence shown here is derived from an EMBL/GenBank/DDBJ whole genome shotgun (WGS) entry which is preliminary data.</text>
</comment>
<keyword evidence="3" id="KW-1185">Reference proteome</keyword>
<name>A0A2I1C7B1_ASPN1</name>
<proteinExistence type="predicted"/>
<dbReference type="Gene3D" id="3.30.429.10">
    <property type="entry name" value="Macrophage Migration Inhibitory Factor"/>
    <property type="match status" value="1"/>
</dbReference>
<dbReference type="GeneID" id="36532171"/>
<dbReference type="Proteomes" id="UP000234474">
    <property type="component" value="Unassembled WGS sequence"/>
</dbReference>
<dbReference type="InterPro" id="IPR014347">
    <property type="entry name" value="Tautomerase/MIF_sf"/>
</dbReference>
<accession>A0A2I1C7B1</accession>
<evidence type="ECO:0000313" key="3">
    <source>
        <dbReference type="Proteomes" id="UP000234474"/>
    </source>
</evidence>
<evidence type="ECO:0000313" key="2">
    <source>
        <dbReference type="EMBL" id="PKX93528.1"/>
    </source>
</evidence>
<evidence type="ECO:0000259" key="1">
    <source>
        <dbReference type="Pfam" id="PF14832"/>
    </source>
</evidence>
<dbReference type="InterPro" id="IPR028116">
    <property type="entry name" value="Cis-CaaD-like"/>
</dbReference>
<dbReference type="OrthoDB" id="2129288at2759"/>
<dbReference type="Pfam" id="PF14832">
    <property type="entry name" value="Tautomerase_3"/>
    <property type="match status" value="1"/>
</dbReference>
<dbReference type="EMBL" id="MSZS01000004">
    <property type="protein sequence ID" value="PKX93528.1"/>
    <property type="molecule type" value="Genomic_DNA"/>
</dbReference>
<sequence length="134" mass="15538">MPHWTFELSPNALSAAEKATLARQITETGGEAPPKAIFFYIDHAASGFPSEDRRLAFIARVNKIVRPILEPKDIKWEYNIYEHPRVNWRVNGMIPPVDHPDIWQQWFEGNQPVMYDDQLPPKDEKVIFHSVAED</sequence>
<gene>
    <name evidence="2" type="ORF">P174DRAFT_420128</name>
</gene>
<dbReference type="RefSeq" id="XP_024682123.1">
    <property type="nucleotide sequence ID" value="XM_024824846.1"/>
</dbReference>
<protein>
    <recommendedName>
        <fullName evidence="1">Tautomerase cis-CaaD-like domain-containing protein</fullName>
    </recommendedName>
</protein>